<reference evidence="1 2" key="1">
    <citation type="submission" date="2015-02" db="EMBL/GenBank/DDBJ databases">
        <title>Pseudomonas helleri sp. nov. and Pseudomonas weihenstephanensis sp. nov., isolated from raw cows milk.</title>
        <authorList>
            <person name="von Neubeck M."/>
            <person name="Huptas C."/>
            <person name="Wenning M."/>
            <person name="Scherer S."/>
        </authorList>
    </citation>
    <scope>NUCLEOTIDE SEQUENCE [LARGE SCALE GENOMIC DNA]</scope>
    <source>
        <strain evidence="1 2">DSM 17149</strain>
    </source>
</reference>
<dbReference type="PATRIC" id="fig|75588.4.peg.3320"/>
<dbReference type="EMBL" id="JYLH01000002">
    <property type="protein sequence ID" value="KRP48255.1"/>
    <property type="molecule type" value="Genomic_DNA"/>
</dbReference>
<gene>
    <name evidence="1" type="ORF">TU73_05135</name>
</gene>
<protein>
    <submittedName>
        <fullName evidence="1">Uncharacterized protein</fullName>
    </submittedName>
</protein>
<comment type="caution">
    <text evidence="1">The sequence shown here is derived from an EMBL/GenBank/DDBJ whole genome shotgun (WGS) entry which is preliminary data.</text>
</comment>
<dbReference type="Proteomes" id="UP000051446">
    <property type="component" value="Unassembled WGS sequence"/>
</dbReference>
<evidence type="ECO:0000313" key="1">
    <source>
        <dbReference type="EMBL" id="KRP48255.1"/>
    </source>
</evidence>
<organism evidence="1 2">
    <name type="scientific">Pseudomonas libanensis</name>
    <dbReference type="NCBI Taxonomy" id="75588"/>
    <lineage>
        <taxon>Bacteria</taxon>
        <taxon>Pseudomonadati</taxon>
        <taxon>Pseudomonadota</taxon>
        <taxon>Gammaproteobacteria</taxon>
        <taxon>Pseudomonadales</taxon>
        <taxon>Pseudomonadaceae</taxon>
        <taxon>Pseudomonas</taxon>
    </lineage>
</organism>
<name>A0A0R2YIS4_9PSED</name>
<accession>A0A0R2YIS4</accession>
<dbReference type="AlphaFoldDB" id="A0A0R2YIS4"/>
<sequence>MTVAVAPGQRGAVGGAAVQNALLNADVAGARAAFDSLSGEIHASTASAMLEDSRYRRLPRLTRKAEECTHNFFRNAVS</sequence>
<evidence type="ECO:0000313" key="2">
    <source>
        <dbReference type="Proteomes" id="UP000051446"/>
    </source>
</evidence>
<proteinExistence type="predicted"/>